<dbReference type="EC" id="4.1.2.27" evidence="14"/>
<keyword evidence="18" id="KW-1185">Reference proteome</keyword>
<keyword evidence="6" id="KW-0256">Endoplasmic reticulum</keyword>
<evidence type="ECO:0000256" key="15">
    <source>
        <dbReference type="ARBA" id="ARBA00042568"/>
    </source>
</evidence>
<gene>
    <name evidence="19" type="primary">LOC107222778</name>
</gene>
<dbReference type="RefSeq" id="XP_015517770.1">
    <property type="nucleotide sequence ID" value="XM_015662284.2"/>
</dbReference>
<organism evidence="19">
    <name type="scientific">Neodiprion lecontei</name>
    <name type="common">Redheaded pine sawfly</name>
    <dbReference type="NCBI Taxonomy" id="441921"/>
    <lineage>
        <taxon>Eukaryota</taxon>
        <taxon>Metazoa</taxon>
        <taxon>Ecdysozoa</taxon>
        <taxon>Arthropoda</taxon>
        <taxon>Hexapoda</taxon>
        <taxon>Insecta</taxon>
        <taxon>Pterygota</taxon>
        <taxon>Neoptera</taxon>
        <taxon>Endopterygota</taxon>
        <taxon>Hymenoptera</taxon>
        <taxon>Tenthredinoidea</taxon>
        <taxon>Diprionidae</taxon>
        <taxon>Diprioninae</taxon>
        <taxon>Neodiprion</taxon>
    </lineage>
</organism>
<proteinExistence type="inferred from homology"/>
<sequence length="555" mass="61461">MTGFPPFELFRDLLNSSFKDKEPWQIVTITTTTVLAAVWLWEYCFDDDESLYDRGKKKFFKLARYVPSIRDKIDTELAAINSNFEKDAAHRLTGVQCFTKLPEKGWRQEEVLAMVNKCVNLGNYDWKSGKVSGTVYRNDEELIDLVTSVYGVASYTNPLHADVFPGICKMEAEVVKAACNLFHGGSESCGTMTTGGTESILMACKALRDYAKDVKGINKPEMVVPTTAHSAFDKAAQYLKIKTITVPVNPNSFTVSIESMRKAITKNTIMLVGSAPNFPYGTMDNIEAISKLGVAYNIPVHVDACLGGFLICFMEAAGFSMPPFDFALPGVVSISADTHKYGYAPKGSSIVLYREKKYRHYQYTVTTDWPGGIYGSPTVNGSRAGGIIAACWATMMYFGMDGYVKSTKKVIETTKYIEQELRKMDGIFIFGLPATSVIAIGSKQFHIYRLSDALGAKGWNLNPLQFPSGIHICVTHLHTEPGFADKFLEDVRTELAVIMQTPEAPVEGKLAMYGMSQSIPDRSVIGEFTRFFLDSMYYIPSDEVEIKANGKPPGS</sequence>
<dbReference type="CDD" id="cd06450">
    <property type="entry name" value="DOPA_deC_like"/>
    <property type="match status" value="1"/>
</dbReference>
<evidence type="ECO:0000313" key="19">
    <source>
        <dbReference type="RefSeq" id="XP_015517770.1"/>
    </source>
</evidence>
<evidence type="ECO:0000256" key="13">
    <source>
        <dbReference type="ARBA" id="ARBA00038302"/>
    </source>
</evidence>
<dbReference type="SUPFAM" id="SSF53383">
    <property type="entry name" value="PLP-dependent transferases"/>
    <property type="match status" value="1"/>
</dbReference>
<evidence type="ECO:0000256" key="14">
    <source>
        <dbReference type="ARBA" id="ARBA00038965"/>
    </source>
</evidence>
<dbReference type="FunFam" id="6.10.140.2150:FF:000001">
    <property type="entry name" value="Sphingosine-1-phosphate lyase 1"/>
    <property type="match status" value="1"/>
</dbReference>
<dbReference type="OrthoDB" id="10254570at2759"/>
<dbReference type="InterPro" id="IPR015424">
    <property type="entry name" value="PyrdxlP-dep_Trfase"/>
</dbReference>
<comment type="subcellular location">
    <subcellularLocation>
        <location evidence="2">Endoplasmic reticulum membrane</location>
        <topology evidence="2">Single-pass membrane protein</topology>
    </subcellularLocation>
</comment>
<dbReference type="FunCoup" id="A0A6J0BTI6">
    <property type="interactions" value="1245"/>
</dbReference>
<evidence type="ECO:0000256" key="4">
    <source>
        <dbReference type="ARBA" id="ARBA00004991"/>
    </source>
</evidence>
<evidence type="ECO:0000256" key="11">
    <source>
        <dbReference type="ARBA" id="ARBA00023136"/>
    </source>
</evidence>
<evidence type="ECO:0000256" key="7">
    <source>
        <dbReference type="ARBA" id="ARBA00022898"/>
    </source>
</evidence>
<dbReference type="GO" id="GO:0019752">
    <property type="term" value="P:carboxylic acid metabolic process"/>
    <property type="evidence" value="ECO:0007669"/>
    <property type="project" value="InterPro"/>
</dbReference>
<evidence type="ECO:0000256" key="17">
    <source>
        <dbReference type="RuleBase" id="RU000382"/>
    </source>
</evidence>
<dbReference type="FunFam" id="3.90.1150.10:FF:000247">
    <property type="entry name" value="Sphingosine phosphate lyase, putative"/>
    <property type="match status" value="1"/>
</dbReference>
<evidence type="ECO:0000256" key="8">
    <source>
        <dbReference type="ARBA" id="ARBA00022919"/>
    </source>
</evidence>
<dbReference type="Gene3D" id="3.90.1150.10">
    <property type="entry name" value="Aspartate Aminotransferase, domain 1"/>
    <property type="match status" value="1"/>
</dbReference>
<dbReference type="CTD" id="46059"/>
<evidence type="ECO:0000256" key="9">
    <source>
        <dbReference type="ARBA" id="ARBA00022989"/>
    </source>
</evidence>
<keyword evidence="7 16" id="KW-0663">Pyridoxal phosphate</keyword>
<comment type="similarity">
    <text evidence="13">Belongs to the group II decarboxylase family. Sphingosine-1-phosphate lyase subfamily.</text>
</comment>
<dbReference type="PANTHER" id="PTHR42735:SF6">
    <property type="entry name" value="SPHINGOSINE-1-PHOSPHATE LYASE 1"/>
    <property type="match status" value="1"/>
</dbReference>
<dbReference type="FunFam" id="3.40.640.10:FF:000020">
    <property type="entry name" value="sphingosine-1-phosphate lyase 1"/>
    <property type="match status" value="1"/>
</dbReference>
<name>A0A6J0BTI6_NEOLC</name>
<keyword evidence="10" id="KW-0443">Lipid metabolism</keyword>
<dbReference type="GO" id="GO:0030149">
    <property type="term" value="P:sphingolipid catabolic process"/>
    <property type="evidence" value="ECO:0007669"/>
    <property type="project" value="TreeGrafter"/>
</dbReference>
<keyword evidence="11" id="KW-0472">Membrane</keyword>
<evidence type="ECO:0000256" key="6">
    <source>
        <dbReference type="ARBA" id="ARBA00022824"/>
    </source>
</evidence>
<dbReference type="InterPro" id="IPR050477">
    <property type="entry name" value="GrpII_AminoAcid_Decarb"/>
</dbReference>
<dbReference type="Gene3D" id="3.40.640.10">
    <property type="entry name" value="Type I PLP-dependent aspartate aminotransferase-like (Major domain)"/>
    <property type="match status" value="1"/>
</dbReference>
<dbReference type="GO" id="GO:0008117">
    <property type="term" value="F:sphinganine-1-phosphate aldolase activity"/>
    <property type="evidence" value="ECO:0007669"/>
    <property type="project" value="UniProtKB-EC"/>
</dbReference>
<dbReference type="InterPro" id="IPR015422">
    <property type="entry name" value="PyrdxlP-dep_Trfase_small"/>
</dbReference>
<evidence type="ECO:0000313" key="18">
    <source>
        <dbReference type="Proteomes" id="UP000829291"/>
    </source>
</evidence>
<reference evidence="19" key="1">
    <citation type="submission" date="2025-08" db="UniProtKB">
        <authorList>
            <consortium name="RefSeq"/>
        </authorList>
    </citation>
    <scope>IDENTIFICATION</scope>
    <source>
        <tissue evidence="19">Thorax and Abdomen</tissue>
    </source>
</reference>
<keyword evidence="8" id="KW-0746">Sphingolipid metabolism</keyword>
<keyword evidence="5" id="KW-0812">Transmembrane</keyword>
<evidence type="ECO:0000256" key="2">
    <source>
        <dbReference type="ARBA" id="ARBA00004389"/>
    </source>
</evidence>
<dbReference type="Proteomes" id="UP000829291">
    <property type="component" value="Chromosome 3"/>
</dbReference>
<evidence type="ECO:0000256" key="12">
    <source>
        <dbReference type="ARBA" id="ARBA00023239"/>
    </source>
</evidence>
<dbReference type="GO" id="GO:0030170">
    <property type="term" value="F:pyridoxal phosphate binding"/>
    <property type="evidence" value="ECO:0007669"/>
    <property type="project" value="InterPro"/>
</dbReference>
<protein>
    <recommendedName>
        <fullName evidence="14">sphinganine-1-phosphate aldolase</fullName>
        <ecNumber evidence="14">4.1.2.27</ecNumber>
    </recommendedName>
    <alternativeName>
        <fullName evidence="15">Sphingosine-1-phosphate aldolase</fullName>
    </alternativeName>
</protein>
<keyword evidence="9" id="KW-1133">Transmembrane helix</keyword>
<evidence type="ECO:0000256" key="16">
    <source>
        <dbReference type="PIRSR" id="PIRSR602129-50"/>
    </source>
</evidence>
<dbReference type="InParanoid" id="A0A6J0BTI6"/>
<keyword evidence="12 17" id="KW-0456">Lyase</keyword>
<dbReference type="AlphaFoldDB" id="A0A6J0BTI6"/>
<feature type="modified residue" description="N6-(pyridoxal phosphate)lysine" evidence="16">
    <location>
        <position position="340"/>
    </location>
</feature>
<accession>A0A6J0BTI6</accession>
<evidence type="ECO:0000256" key="1">
    <source>
        <dbReference type="ARBA" id="ARBA00001933"/>
    </source>
</evidence>
<evidence type="ECO:0000256" key="5">
    <source>
        <dbReference type="ARBA" id="ARBA00022692"/>
    </source>
</evidence>
<comment type="cofactor">
    <cofactor evidence="1 16 17">
        <name>pyridoxal 5'-phosphate</name>
        <dbReference type="ChEBI" id="CHEBI:597326"/>
    </cofactor>
</comment>
<evidence type="ECO:0000256" key="10">
    <source>
        <dbReference type="ARBA" id="ARBA00023098"/>
    </source>
</evidence>
<comment type="pathway">
    <text evidence="4">Sphingolipid metabolism.</text>
</comment>
<evidence type="ECO:0000256" key="3">
    <source>
        <dbReference type="ARBA" id="ARBA00004760"/>
    </source>
</evidence>
<dbReference type="Pfam" id="PF00282">
    <property type="entry name" value="Pyridoxal_deC"/>
    <property type="match status" value="1"/>
</dbReference>
<dbReference type="GeneID" id="107222778"/>
<dbReference type="Gene3D" id="6.10.140.2150">
    <property type="match status" value="1"/>
</dbReference>
<comment type="pathway">
    <text evidence="3">Lipid metabolism; sphingolipid metabolism.</text>
</comment>
<dbReference type="KEGG" id="nlo:107222778"/>
<dbReference type="InterPro" id="IPR015421">
    <property type="entry name" value="PyrdxlP-dep_Trfase_major"/>
</dbReference>
<dbReference type="InterPro" id="IPR002129">
    <property type="entry name" value="PyrdxlP-dep_de-COase"/>
</dbReference>
<dbReference type="GO" id="GO:0005789">
    <property type="term" value="C:endoplasmic reticulum membrane"/>
    <property type="evidence" value="ECO:0007669"/>
    <property type="project" value="UniProtKB-SubCell"/>
</dbReference>
<dbReference type="PANTHER" id="PTHR42735">
    <property type="match status" value="1"/>
</dbReference>